<dbReference type="Proteomes" id="UP000014523">
    <property type="component" value="Unassembled WGS sequence"/>
</dbReference>
<dbReference type="EMBL" id="ATGG01000051">
    <property type="protein sequence ID" value="EPF71651.1"/>
    <property type="molecule type" value="Genomic_DNA"/>
</dbReference>
<proteinExistence type="predicted"/>
<sequence>MKVISILFLSVLLTACSSTEEKQQNQYFYNVVNKYFGKYSPKEKFWIDKPVNKYATAEVEKSKMSFGDFESIQKKLQDDGWVLISSHDSFFEYCFDKKIYMGVLYPINPKHYGYDGEEIKYENIDEWSVGLSYSEAGIKHCIKDEIPVIKLD</sequence>
<dbReference type="PROSITE" id="PS51257">
    <property type="entry name" value="PROKAR_LIPOPROTEIN"/>
    <property type="match status" value="1"/>
</dbReference>
<dbReference type="AlphaFoldDB" id="A0A829HBE5"/>
<evidence type="ECO:0008006" key="3">
    <source>
        <dbReference type="Google" id="ProtNLM"/>
    </source>
</evidence>
<gene>
    <name evidence="1" type="ORF">F957_03837</name>
</gene>
<keyword evidence="2" id="KW-1185">Reference proteome</keyword>
<protein>
    <recommendedName>
        <fullName evidence="3">Lipoprotein</fullName>
    </recommendedName>
</protein>
<evidence type="ECO:0000313" key="1">
    <source>
        <dbReference type="EMBL" id="EPF71651.1"/>
    </source>
</evidence>
<name>A0A829HBE5_9GAMM</name>
<organism evidence="1 2">
    <name type="scientific">Acinetobacter gyllenbergii CIP 110306 = MTCC 11365</name>
    <dbReference type="NCBI Taxonomy" id="1217657"/>
    <lineage>
        <taxon>Bacteria</taxon>
        <taxon>Pseudomonadati</taxon>
        <taxon>Pseudomonadota</taxon>
        <taxon>Gammaproteobacteria</taxon>
        <taxon>Moraxellales</taxon>
        <taxon>Moraxellaceae</taxon>
        <taxon>Acinetobacter</taxon>
    </lineage>
</organism>
<comment type="caution">
    <text evidence="1">The sequence shown here is derived from an EMBL/GenBank/DDBJ whole genome shotgun (WGS) entry which is preliminary data.</text>
</comment>
<evidence type="ECO:0000313" key="2">
    <source>
        <dbReference type="Proteomes" id="UP000014523"/>
    </source>
</evidence>
<reference evidence="1 2" key="1">
    <citation type="submission" date="2013-06" db="EMBL/GenBank/DDBJ databases">
        <title>The Genome Sequence of Acinetobacter gyllenbergii CIP 110306.</title>
        <authorList>
            <consortium name="The Broad Institute Genome Sequencing Platform"/>
            <consortium name="The Broad Institute Genome Sequencing Center for Infectious Disease"/>
            <person name="Cerqueira G."/>
            <person name="Feldgarden M."/>
            <person name="Courvalin P."/>
            <person name="Perichon B."/>
            <person name="Grillot-Courvalin C."/>
            <person name="Clermont D."/>
            <person name="Rocha E."/>
            <person name="Yoon E.-J."/>
            <person name="Nemec A."/>
            <person name="Young S.K."/>
            <person name="Zeng Q."/>
            <person name="Gargeya S."/>
            <person name="Fitzgerald M."/>
            <person name="Abouelleil A."/>
            <person name="Alvarado L."/>
            <person name="Berlin A.M."/>
            <person name="Chapman S.B."/>
            <person name="Dewar J."/>
            <person name="Goldberg J."/>
            <person name="Griggs A."/>
            <person name="Gujja S."/>
            <person name="Hansen M."/>
            <person name="Howarth C."/>
            <person name="Imamovic A."/>
            <person name="Larimer J."/>
            <person name="McCowan C."/>
            <person name="Murphy C."/>
            <person name="Pearson M."/>
            <person name="Priest M."/>
            <person name="Roberts A."/>
            <person name="Saif S."/>
            <person name="Shea T."/>
            <person name="Sykes S."/>
            <person name="Wortman J."/>
            <person name="Nusbaum C."/>
            <person name="Birren B."/>
        </authorList>
    </citation>
    <scope>NUCLEOTIDE SEQUENCE [LARGE SCALE GENOMIC DNA]</scope>
    <source>
        <strain evidence="1 2">CIP 110306</strain>
    </source>
</reference>
<accession>A0A829HBE5</accession>
<dbReference type="RefSeq" id="WP_016542879.1">
    <property type="nucleotide sequence ID" value="NZ_ASQH01000021.1"/>
</dbReference>